<evidence type="ECO:0000313" key="2">
    <source>
        <dbReference type="Proteomes" id="UP001144205"/>
    </source>
</evidence>
<sequence length="152" mass="16894">MPMPWAYRHASKDWQAFLADAKEALGLSSDNMTYTAVQGVLTAFRARLAPREVMAFADLLPAVLRALFVAGWDPEAAPKPWADRATLEAEARGLRPDHNLTPDHAIEPVAIALRRALRQIDLDRLLERIGPEAEAFWRVTSVSAGALERRIV</sequence>
<dbReference type="RefSeq" id="WP_281842689.1">
    <property type="nucleotide sequence ID" value="NZ_BROH01000007.1"/>
</dbReference>
<dbReference type="Pfam" id="PF10025">
    <property type="entry name" value="DUF2267"/>
    <property type="match status" value="1"/>
</dbReference>
<dbReference type="EMBL" id="BROH01000007">
    <property type="protein sequence ID" value="GKY88650.1"/>
    <property type="molecule type" value="Genomic_DNA"/>
</dbReference>
<evidence type="ECO:0000313" key="1">
    <source>
        <dbReference type="EMBL" id="GKY88650.1"/>
    </source>
</evidence>
<gene>
    <name evidence="1" type="ORF">STA1M1_25190</name>
</gene>
<protein>
    <recommendedName>
        <fullName evidence="3">DUF2267 domain-containing protein</fullName>
    </recommendedName>
</protein>
<comment type="caution">
    <text evidence="1">The sequence shown here is derived from an EMBL/GenBank/DDBJ whole genome shotgun (WGS) entry which is preliminary data.</text>
</comment>
<reference evidence="1" key="1">
    <citation type="journal article" date="2023" name="Int. J. Syst. Evol. Microbiol.">
        <title>Sinisalibacter aestuarii sp. nov., isolated from estuarine sediment of the Arakawa River.</title>
        <authorList>
            <person name="Arafat S.T."/>
            <person name="Hirano S."/>
            <person name="Sato A."/>
            <person name="Takeuchi K."/>
            <person name="Yasuda T."/>
            <person name="Terahara T."/>
            <person name="Hamada M."/>
            <person name="Kobayashi T."/>
        </authorList>
    </citation>
    <scope>NUCLEOTIDE SEQUENCE</scope>
    <source>
        <strain evidence="1">B-399</strain>
    </source>
</reference>
<organism evidence="1 2">
    <name type="scientific">Sinisalibacter aestuarii</name>
    <dbReference type="NCBI Taxonomy" id="2949426"/>
    <lineage>
        <taxon>Bacteria</taxon>
        <taxon>Pseudomonadati</taxon>
        <taxon>Pseudomonadota</taxon>
        <taxon>Alphaproteobacteria</taxon>
        <taxon>Rhodobacterales</taxon>
        <taxon>Roseobacteraceae</taxon>
        <taxon>Sinisalibacter</taxon>
    </lineage>
</organism>
<name>A0ABQ5LUI5_9RHOB</name>
<proteinExistence type="predicted"/>
<keyword evidence="2" id="KW-1185">Reference proteome</keyword>
<dbReference type="Proteomes" id="UP001144205">
    <property type="component" value="Unassembled WGS sequence"/>
</dbReference>
<dbReference type="InterPro" id="IPR038282">
    <property type="entry name" value="DUF2267_sf"/>
</dbReference>
<evidence type="ECO:0008006" key="3">
    <source>
        <dbReference type="Google" id="ProtNLM"/>
    </source>
</evidence>
<accession>A0ABQ5LUI5</accession>
<dbReference type="InterPro" id="IPR018727">
    <property type="entry name" value="DUF2267"/>
</dbReference>
<dbReference type="Gene3D" id="1.10.490.110">
    <property type="entry name" value="Uncharacterized conserved protein DUF2267"/>
    <property type="match status" value="1"/>
</dbReference>